<dbReference type="PANTHER" id="PTHR44591">
    <property type="entry name" value="STRESS RESPONSE REGULATOR PROTEIN 1"/>
    <property type="match status" value="1"/>
</dbReference>
<evidence type="ECO:0000256" key="2">
    <source>
        <dbReference type="PROSITE-ProRule" id="PRU00169"/>
    </source>
</evidence>
<dbReference type="InterPro" id="IPR011006">
    <property type="entry name" value="CheY-like_superfamily"/>
</dbReference>
<feature type="domain" description="Response regulatory" evidence="3">
    <location>
        <begin position="6"/>
        <end position="123"/>
    </location>
</feature>
<evidence type="ECO:0000259" key="3">
    <source>
        <dbReference type="PROSITE" id="PS50110"/>
    </source>
</evidence>
<reference evidence="4 5" key="1">
    <citation type="submission" date="2016-10" db="EMBL/GenBank/DDBJ databases">
        <authorList>
            <person name="de Groot N.N."/>
        </authorList>
    </citation>
    <scope>NUCLEOTIDE SEQUENCE [LARGE SCALE GENOMIC DNA]</scope>
    <source>
        <strain evidence="4 5">DSM 11443</strain>
    </source>
</reference>
<proteinExistence type="predicted"/>
<sequence length="131" mass="14410">MEDLNRILHIEDDPEIAQITGMALELIGGFTLLHVDRGEKALAVLQDFAPDLILSDVQMPGLTGPETLEKIRKVAGYERVPTIYLTARMGAERDGLLSHAMDLAVIGKPFEVTTLSDEIREIWGRTIAKAA</sequence>
<dbReference type="PROSITE" id="PS50110">
    <property type="entry name" value="RESPONSE_REGULATORY"/>
    <property type="match status" value="1"/>
</dbReference>
<keyword evidence="1 2" id="KW-0597">Phosphoprotein</keyword>
<accession>A0A1I2DWX0</accession>
<name>A0A1I2DWX0_9RHOB</name>
<dbReference type="PANTHER" id="PTHR44591:SF3">
    <property type="entry name" value="RESPONSE REGULATORY DOMAIN-CONTAINING PROTEIN"/>
    <property type="match status" value="1"/>
</dbReference>
<dbReference type="InterPro" id="IPR001789">
    <property type="entry name" value="Sig_transdc_resp-reg_receiver"/>
</dbReference>
<dbReference type="Pfam" id="PF00072">
    <property type="entry name" value="Response_reg"/>
    <property type="match status" value="1"/>
</dbReference>
<evidence type="ECO:0000313" key="5">
    <source>
        <dbReference type="Proteomes" id="UP000198977"/>
    </source>
</evidence>
<dbReference type="OrthoDB" id="9800897at2"/>
<evidence type="ECO:0000313" key="4">
    <source>
        <dbReference type="EMBL" id="SFE84938.1"/>
    </source>
</evidence>
<dbReference type="Gene3D" id="3.40.50.2300">
    <property type="match status" value="1"/>
</dbReference>
<gene>
    <name evidence="4" type="ORF">SAMN04488523_11134</name>
</gene>
<dbReference type="InterPro" id="IPR050595">
    <property type="entry name" value="Bact_response_regulator"/>
</dbReference>
<dbReference type="RefSeq" id="WP_093924685.1">
    <property type="nucleotide sequence ID" value="NZ_FOMW01000011.1"/>
</dbReference>
<dbReference type="Proteomes" id="UP000198977">
    <property type="component" value="Unassembled WGS sequence"/>
</dbReference>
<keyword evidence="5" id="KW-1185">Reference proteome</keyword>
<evidence type="ECO:0000256" key="1">
    <source>
        <dbReference type="ARBA" id="ARBA00022553"/>
    </source>
</evidence>
<dbReference type="SMART" id="SM00448">
    <property type="entry name" value="REC"/>
    <property type="match status" value="1"/>
</dbReference>
<dbReference type="STRING" id="74348.SAMN04488523_11134"/>
<feature type="modified residue" description="4-aspartylphosphate" evidence="2">
    <location>
        <position position="56"/>
    </location>
</feature>
<dbReference type="AlphaFoldDB" id="A0A1I2DWX0"/>
<dbReference type="GO" id="GO:0000160">
    <property type="term" value="P:phosphorelay signal transduction system"/>
    <property type="evidence" value="ECO:0007669"/>
    <property type="project" value="InterPro"/>
</dbReference>
<dbReference type="SUPFAM" id="SSF52172">
    <property type="entry name" value="CheY-like"/>
    <property type="match status" value="1"/>
</dbReference>
<dbReference type="EMBL" id="FOMW01000011">
    <property type="protein sequence ID" value="SFE84938.1"/>
    <property type="molecule type" value="Genomic_DNA"/>
</dbReference>
<protein>
    <submittedName>
        <fullName evidence="4">Response regulator receiver protein</fullName>
    </submittedName>
</protein>
<organism evidence="4 5">
    <name type="scientific">Sulfitobacter brevis</name>
    <dbReference type="NCBI Taxonomy" id="74348"/>
    <lineage>
        <taxon>Bacteria</taxon>
        <taxon>Pseudomonadati</taxon>
        <taxon>Pseudomonadota</taxon>
        <taxon>Alphaproteobacteria</taxon>
        <taxon>Rhodobacterales</taxon>
        <taxon>Roseobacteraceae</taxon>
        <taxon>Sulfitobacter</taxon>
    </lineage>
</organism>